<organism evidence="2">
    <name type="scientific">Osmerus mordax</name>
    <name type="common">Rainbow smelt</name>
    <name type="synonym">Atherina mordax</name>
    <dbReference type="NCBI Taxonomy" id="8014"/>
    <lineage>
        <taxon>Eukaryota</taxon>
        <taxon>Metazoa</taxon>
        <taxon>Chordata</taxon>
        <taxon>Craniata</taxon>
        <taxon>Vertebrata</taxon>
        <taxon>Euteleostomi</taxon>
        <taxon>Actinopterygii</taxon>
        <taxon>Neopterygii</taxon>
        <taxon>Teleostei</taxon>
        <taxon>Stomiati</taxon>
        <taxon>Osmeriformes</taxon>
        <taxon>Osmeridae</taxon>
        <taxon>Osmerus</taxon>
    </lineage>
</organism>
<dbReference type="InterPro" id="IPR029181">
    <property type="entry name" value="Barttin"/>
</dbReference>
<dbReference type="GO" id="GO:0016323">
    <property type="term" value="C:basolateral plasma membrane"/>
    <property type="evidence" value="ECO:0007669"/>
    <property type="project" value="TreeGrafter"/>
</dbReference>
<dbReference type="TCDB" id="8.A.53.1.2">
    <property type="family name" value="the clc-k accessory subunit, barttin, (barttin) family"/>
</dbReference>
<dbReference type="PANTHER" id="PTHR28399">
    <property type="entry name" value="BARTTIN"/>
    <property type="match status" value="1"/>
</dbReference>
<dbReference type="Pfam" id="PF15462">
    <property type="entry name" value="Barttin"/>
    <property type="match status" value="1"/>
</dbReference>
<evidence type="ECO:0000256" key="1">
    <source>
        <dbReference type="SAM" id="Phobius"/>
    </source>
</evidence>
<keyword evidence="1" id="KW-1133">Transmembrane helix</keyword>
<name>C1BLC2_OSMMO</name>
<keyword evidence="1" id="KW-0472">Membrane</keyword>
<sequence>MVEGKPYRYGLIVVGLCVAAVGLFIMTQERPHVYATLCTLGVVMVTLGTAWGLCQCYPKIILIHQSQDEKTAQDSMNVGMDAKHPSPAAEPLVTIHAEKTGDPSQTMLLANHCTADTRVLLSSHSCPTLHLT</sequence>
<dbReference type="PANTHER" id="PTHR28399:SF1">
    <property type="entry name" value="BARTTIN"/>
    <property type="match status" value="1"/>
</dbReference>
<dbReference type="AlphaFoldDB" id="C1BLC2"/>
<dbReference type="GO" id="GO:0006821">
    <property type="term" value="P:chloride transport"/>
    <property type="evidence" value="ECO:0007669"/>
    <property type="project" value="InterPro"/>
</dbReference>
<feature type="transmembrane region" description="Helical" evidence="1">
    <location>
        <begin position="33"/>
        <end position="53"/>
    </location>
</feature>
<proteinExistence type="evidence at transcript level"/>
<accession>C1BLC2</accession>
<dbReference type="GO" id="GO:0017081">
    <property type="term" value="F:chloride channel regulator activity"/>
    <property type="evidence" value="ECO:0007669"/>
    <property type="project" value="TreeGrafter"/>
</dbReference>
<reference evidence="2" key="1">
    <citation type="submission" date="2009-03" db="EMBL/GenBank/DDBJ databases">
        <title>Osmerus mordax full-length cDNAs.</title>
        <authorList>
            <person name="von Schalburg K."/>
            <person name="Leong J."/>
            <person name="Cooper G."/>
            <person name="Davidson W.S."/>
            <person name="Koop B.F."/>
        </authorList>
    </citation>
    <scope>NUCLEOTIDE SEQUENCE</scope>
    <source>
        <tissue evidence="2">Brain</tissue>
    </source>
</reference>
<keyword evidence="1" id="KW-0812">Transmembrane</keyword>
<dbReference type="EMBL" id="BT075401">
    <property type="protein sequence ID" value="ACO09825.1"/>
    <property type="molecule type" value="mRNA"/>
</dbReference>
<feature type="transmembrane region" description="Helical" evidence="1">
    <location>
        <begin position="6"/>
        <end position="26"/>
    </location>
</feature>
<gene>
    <name evidence="2" type="primary">BSND</name>
</gene>
<protein>
    <submittedName>
        <fullName evidence="2">Barttin</fullName>
    </submittedName>
</protein>
<evidence type="ECO:0000313" key="2">
    <source>
        <dbReference type="EMBL" id="ACO09825.1"/>
    </source>
</evidence>